<dbReference type="EMBL" id="CP023422">
    <property type="protein sequence ID" value="ATD62517.1"/>
    <property type="molecule type" value="Genomic_DNA"/>
</dbReference>
<name>A0A290X059_9BURK</name>
<reference evidence="1 2" key="1">
    <citation type="submission" date="2017-09" db="EMBL/GenBank/DDBJ databases">
        <title>Complete genome sequence of Janthinobacterium svalbardensis PAMC 27463.</title>
        <authorList>
            <person name="Cho Y.-J."/>
            <person name="Cho A."/>
            <person name="Kim O.-S."/>
            <person name="Lee J.-I."/>
        </authorList>
    </citation>
    <scope>NUCLEOTIDE SEQUENCE [LARGE SCALE GENOMIC DNA]</scope>
    <source>
        <strain evidence="1 2">PAMC 27463</strain>
    </source>
</reference>
<dbReference type="AlphaFoldDB" id="A0A290X059"/>
<keyword evidence="2" id="KW-1185">Reference proteome</keyword>
<accession>A0A290X059</accession>
<protein>
    <submittedName>
        <fullName evidence="1">Uncharacterized protein</fullName>
    </submittedName>
</protein>
<dbReference type="RefSeq" id="WP_096237098.1">
    <property type="nucleotide sequence ID" value="NZ_CP023422.1"/>
</dbReference>
<proteinExistence type="predicted"/>
<gene>
    <name evidence="1" type="ORF">CNX70_21980</name>
</gene>
<evidence type="ECO:0000313" key="2">
    <source>
        <dbReference type="Proteomes" id="UP000218437"/>
    </source>
</evidence>
<sequence length="112" mass="11734">MTSIDSTTIDAALAEARQVFAGNQHALDALAYVDGVLAASPARAEVPAHACTPVAPRDNSALAQIKRELLTAADQLQQPADLVVQLLVLAELRGMRAEQASDRFSRGAAVLS</sequence>
<evidence type="ECO:0000313" key="1">
    <source>
        <dbReference type="EMBL" id="ATD62517.1"/>
    </source>
</evidence>
<organism evidence="1 2">
    <name type="scientific">Janthinobacterium svalbardensis</name>
    <dbReference type="NCBI Taxonomy" id="368607"/>
    <lineage>
        <taxon>Bacteria</taxon>
        <taxon>Pseudomonadati</taxon>
        <taxon>Pseudomonadota</taxon>
        <taxon>Betaproteobacteria</taxon>
        <taxon>Burkholderiales</taxon>
        <taxon>Oxalobacteraceae</taxon>
        <taxon>Janthinobacterium</taxon>
    </lineage>
</organism>
<dbReference type="Proteomes" id="UP000218437">
    <property type="component" value="Chromosome"/>
</dbReference>
<dbReference type="KEGG" id="jsv:CNX70_21980"/>